<reference evidence="1 2" key="1">
    <citation type="journal article" date="2011" name="BMC Genomics">
        <title>Complete genome sequence of Corynebacterium variabile DSM 44702 isolated from the surface of smear-ripened cheeses and insights into cheese ripening and flavor generation.</title>
        <authorList>
            <person name="Schroeder J."/>
            <person name="Maus I."/>
            <person name="Trost E."/>
            <person name="Tauch A."/>
        </authorList>
    </citation>
    <scope>NUCLEOTIDE SEQUENCE [LARGE SCALE GENOMIC DNA]</scope>
    <source>
        <strain evidence="2">DSM 44702 / JCM 12073 / NCIMB 30131</strain>
    </source>
</reference>
<dbReference type="GO" id="GO:0006355">
    <property type="term" value="P:regulation of DNA-templated transcription"/>
    <property type="evidence" value="ECO:0007669"/>
    <property type="project" value="InterPro"/>
</dbReference>
<dbReference type="STRING" id="858619.CVAR_0858"/>
<dbReference type="InterPro" id="IPR036388">
    <property type="entry name" value="WH-like_DNA-bd_sf"/>
</dbReference>
<gene>
    <name evidence="1" type="ordered locus">CVAR_0858</name>
</gene>
<sequence>MAKLKKDLSDAERWRRSEKVWAMRLAGLTYRQIGTKLNISEDTVKRDIDRIKIDYPTQNVRDLIAEQNAKLVEMMKPQFFKAINGDRRAVEVMLKMMDQQAKLFGLYDHEDDNGQADVMAAFRAMGEAIRGKAA</sequence>
<accession>G0HC48</accession>
<proteinExistence type="predicted"/>
<dbReference type="AlphaFoldDB" id="G0HC48"/>
<dbReference type="GO" id="GO:0003677">
    <property type="term" value="F:DNA binding"/>
    <property type="evidence" value="ECO:0007669"/>
    <property type="project" value="InterPro"/>
</dbReference>
<dbReference type="eggNOG" id="ENOG5031YXQ">
    <property type="taxonomic scope" value="Bacteria"/>
</dbReference>
<dbReference type="InterPro" id="IPR016032">
    <property type="entry name" value="Sig_transdc_resp-reg_C-effctor"/>
</dbReference>
<dbReference type="RefSeq" id="WP_014009398.1">
    <property type="nucleotide sequence ID" value="NC_015859.1"/>
</dbReference>
<evidence type="ECO:0000313" key="2">
    <source>
        <dbReference type="Proteomes" id="UP000006659"/>
    </source>
</evidence>
<dbReference type="EMBL" id="CP002917">
    <property type="protein sequence ID" value="AEK36210.1"/>
    <property type="molecule type" value="Genomic_DNA"/>
</dbReference>
<dbReference type="HOGENOM" id="CLU_1892710_0_0_11"/>
<dbReference type="Proteomes" id="UP000006659">
    <property type="component" value="Chromosome"/>
</dbReference>
<evidence type="ECO:0000313" key="1">
    <source>
        <dbReference type="EMBL" id="AEK36210.1"/>
    </source>
</evidence>
<protein>
    <submittedName>
        <fullName evidence="1">Uncharacterized protein</fullName>
    </submittedName>
</protein>
<organism evidence="1 2">
    <name type="scientific">Corynebacterium variabile (strain DSM 44702 / CIP 107183 / JCM 12073 / NCIMB 30131)</name>
    <name type="common">Corynebacterium mooreparkense</name>
    <dbReference type="NCBI Taxonomy" id="858619"/>
    <lineage>
        <taxon>Bacteria</taxon>
        <taxon>Bacillati</taxon>
        <taxon>Actinomycetota</taxon>
        <taxon>Actinomycetes</taxon>
        <taxon>Mycobacteriales</taxon>
        <taxon>Corynebacteriaceae</taxon>
        <taxon>Corynebacterium</taxon>
    </lineage>
</organism>
<dbReference type="Gene3D" id="1.10.10.10">
    <property type="entry name" value="Winged helix-like DNA-binding domain superfamily/Winged helix DNA-binding domain"/>
    <property type="match status" value="1"/>
</dbReference>
<dbReference type="KEGG" id="cva:CVAR_0858"/>
<dbReference type="SUPFAM" id="SSF46894">
    <property type="entry name" value="C-terminal effector domain of the bipartite response regulators"/>
    <property type="match status" value="1"/>
</dbReference>
<name>G0HC48_CORVD</name>